<evidence type="ECO:0000313" key="1">
    <source>
        <dbReference type="EMBL" id="SEK73039.1"/>
    </source>
</evidence>
<protein>
    <submittedName>
        <fullName evidence="1">Uncharacterized protein</fullName>
    </submittedName>
</protein>
<proteinExistence type="predicted"/>
<accession>A0A1H7JEH6</accession>
<organism evidence="1 2">
    <name type="scientific">Nonomuraea pusilla</name>
    <dbReference type="NCBI Taxonomy" id="46177"/>
    <lineage>
        <taxon>Bacteria</taxon>
        <taxon>Bacillati</taxon>
        <taxon>Actinomycetota</taxon>
        <taxon>Actinomycetes</taxon>
        <taxon>Streptosporangiales</taxon>
        <taxon>Streptosporangiaceae</taxon>
        <taxon>Nonomuraea</taxon>
    </lineage>
</organism>
<keyword evidence="2" id="KW-1185">Reference proteome</keyword>
<dbReference type="EMBL" id="FOBF01000002">
    <property type="protein sequence ID" value="SEK73039.1"/>
    <property type="molecule type" value="Genomic_DNA"/>
</dbReference>
<sequence>MVRMVTTTCVETLKIVLSRRTVRQCPGRKADSTLLVVHRPDPLEQSVPPTTAPLFLGPEVAAMAGHIRACELCGDDPEITQG</sequence>
<dbReference type="Proteomes" id="UP000198953">
    <property type="component" value="Unassembled WGS sequence"/>
</dbReference>
<dbReference type="AlphaFoldDB" id="A0A1H7JEH6"/>
<name>A0A1H7JEH6_9ACTN</name>
<gene>
    <name evidence="1" type="ORF">SAMN05660976_01098</name>
</gene>
<reference evidence="1 2" key="1">
    <citation type="submission" date="2016-10" db="EMBL/GenBank/DDBJ databases">
        <authorList>
            <person name="de Groot N.N."/>
        </authorList>
    </citation>
    <scope>NUCLEOTIDE SEQUENCE [LARGE SCALE GENOMIC DNA]</scope>
    <source>
        <strain evidence="1 2">DSM 43357</strain>
    </source>
</reference>
<evidence type="ECO:0000313" key="2">
    <source>
        <dbReference type="Proteomes" id="UP000198953"/>
    </source>
</evidence>